<evidence type="ECO:0000256" key="6">
    <source>
        <dbReference type="ARBA" id="ARBA00037900"/>
    </source>
</evidence>
<dbReference type="Gene3D" id="1.10.238.10">
    <property type="entry name" value="EF-hand"/>
    <property type="match status" value="1"/>
</dbReference>
<evidence type="ECO:0000256" key="5">
    <source>
        <dbReference type="ARBA" id="ARBA00022837"/>
    </source>
</evidence>
<dbReference type="SUPFAM" id="SSF52499">
    <property type="entry name" value="Isochorismatase-like hydrolases"/>
    <property type="match status" value="1"/>
</dbReference>
<dbReference type="InterPro" id="IPR011992">
    <property type="entry name" value="EF-hand-dom_pair"/>
</dbReference>
<accession>A0A6P3X0Z2</accession>
<dbReference type="GO" id="GO:0019363">
    <property type="term" value="P:pyridine nucleotide biosynthetic process"/>
    <property type="evidence" value="ECO:0007669"/>
    <property type="project" value="UniProtKB-KW"/>
</dbReference>
<sequence>MSRPVNNSDGWNSLAAIRSKFDADADGLLNYDEFRALCVELFGVDEVKGHEPMMREIFNLFDTNADGALDEQELCRCHEWIRATVNPVNVLIVVDMQNDFIDGTLATRNCGYGQDAVDVVKPINQLLKQGRWDKVIYTLDWHPEDHISFFENLAMRELHSDSKVTKKTAKVFDTVVFSQPHVTQKLWPKHCVKDTWGAELYKNLLIVPSSVQIRKGQHPDIEEYTIFGNINSTGGNKSEITKILSEIGATHLYVCGLIYEVCIKETSLSGLQLGYRLAVVDDCSGCACPADAEIAKKTIIENGGLLASSECVLSLVNKGKRSLVMAYHAAKNMS</sequence>
<comment type="similarity">
    <text evidence="1">Belongs to the isochorismatase family.</text>
</comment>
<dbReference type="CDD" id="cd00051">
    <property type="entry name" value="EFh"/>
    <property type="match status" value="1"/>
</dbReference>
<proteinExistence type="inferred from homology"/>
<dbReference type="AlphaFoldDB" id="A0A6P3X0Z2"/>
<evidence type="ECO:0000313" key="10">
    <source>
        <dbReference type="Proteomes" id="UP000515204"/>
    </source>
</evidence>
<evidence type="ECO:0000256" key="2">
    <source>
        <dbReference type="ARBA" id="ARBA00022642"/>
    </source>
</evidence>
<evidence type="ECO:0000259" key="9">
    <source>
        <dbReference type="PROSITE" id="PS50222"/>
    </source>
</evidence>
<dbReference type="GO" id="GO:0008936">
    <property type="term" value="F:nicotinamidase activity"/>
    <property type="evidence" value="ECO:0007669"/>
    <property type="project" value="UniProtKB-EC"/>
</dbReference>
<evidence type="ECO:0000256" key="3">
    <source>
        <dbReference type="ARBA" id="ARBA00022723"/>
    </source>
</evidence>
<organism evidence="10 11">
    <name type="scientific">Dinoponera quadriceps</name>
    <name type="common">South American ant</name>
    <dbReference type="NCBI Taxonomy" id="609295"/>
    <lineage>
        <taxon>Eukaryota</taxon>
        <taxon>Metazoa</taxon>
        <taxon>Ecdysozoa</taxon>
        <taxon>Arthropoda</taxon>
        <taxon>Hexapoda</taxon>
        <taxon>Insecta</taxon>
        <taxon>Pterygota</taxon>
        <taxon>Neoptera</taxon>
        <taxon>Endopterygota</taxon>
        <taxon>Hymenoptera</taxon>
        <taxon>Apocrita</taxon>
        <taxon>Aculeata</taxon>
        <taxon>Formicoidea</taxon>
        <taxon>Formicidae</taxon>
        <taxon>Ponerinae</taxon>
        <taxon>Ponerini</taxon>
        <taxon>Dinoponera</taxon>
    </lineage>
</organism>
<dbReference type="Pfam" id="PF13499">
    <property type="entry name" value="EF-hand_7"/>
    <property type="match status" value="1"/>
</dbReference>
<dbReference type="OrthoDB" id="167809at2759"/>
<dbReference type="Pfam" id="PF00857">
    <property type="entry name" value="Isochorismatase"/>
    <property type="match status" value="1"/>
</dbReference>
<comment type="pathway">
    <text evidence="6">Cofactor biosynthesis; nicotinate biosynthesis; nicotinate from nicotinamide: step 1/1.</text>
</comment>
<dbReference type="Gene3D" id="3.40.50.850">
    <property type="entry name" value="Isochorismatase-like"/>
    <property type="match status" value="1"/>
</dbReference>
<dbReference type="PANTHER" id="PTHR11080:SF2">
    <property type="entry name" value="LD05707P"/>
    <property type="match status" value="1"/>
</dbReference>
<name>A0A6P3X0Z2_DINQU</name>
<keyword evidence="3" id="KW-0479">Metal-binding</keyword>
<dbReference type="RefSeq" id="XP_014472036.1">
    <property type="nucleotide sequence ID" value="XM_014616550.1"/>
</dbReference>
<protein>
    <recommendedName>
        <fullName evidence="7">nicotinamidase</fullName>
        <ecNumber evidence="7">3.5.1.19</ecNumber>
    </recommendedName>
    <alternativeName>
        <fullName evidence="8">Nicotinamide deamidase</fullName>
    </alternativeName>
</protein>
<evidence type="ECO:0000256" key="4">
    <source>
        <dbReference type="ARBA" id="ARBA00022801"/>
    </source>
</evidence>
<evidence type="ECO:0000256" key="7">
    <source>
        <dbReference type="ARBA" id="ARBA00039017"/>
    </source>
</evidence>
<dbReference type="EC" id="3.5.1.19" evidence="7"/>
<dbReference type="InterPro" id="IPR000868">
    <property type="entry name" value="Isochorismatase-like_dom"/>
</dbReference>
<gene>
    <name evidence="11" type="primary">LOC106743056</name>
</gene>
<keyword evidence="5" id="KW-0106">Calcium</keyword>
<dbReference type="PANTHER" id="PTHR11080">
    <property type="entry name" value="PYRAZINAMIDASE/NICOTINAMIDASE"/>
    <property type="match status" value="1"/>
</dbReference>
<dbReference type="SMART" id="SM00054">
    <property type="entry name" value="EFh"/>
    <property type="match status" value="2"/>
</dbReference>
<keyword evidence="2" id="KW-0662">Pyridine nucleotide biosynthesis</keyword>
<dbReference type="GeneID" id="106743056"/>
<dbReference type="InterPro" id="IPR002048">
    <property type="entry name" value="EF_hand_dom"/>
</dbReference>
<reference evidence="11" key="1">
    <citation type="submission" date="2025-08" db="UniProtKB">
        <authorList>
            <consortium name="RefSeq"/>
        </authorList>
    </citation>
    <scope>IDENTIFICATION</scope>
</reference>
<dbReference type="PROSITE" id="PS50222">
    <property type="entry name" value="EF_HAND_2"/>
    <property type="match status" value="1"/>
</dbReference>
<dbReference type="KEGG" id="dqu:106743056"/>
<evidence type="ECO:0000256" key="1">
    <source>
        <dbReference type="ARBA" id="ARBA00006336"/>
    </source>
</evidence>
<feature type="domain" description="EF-hand" evidence="9">
    <location>
        <begin position="49"/>
        <end position="84"/>
    </location>
</feature>
<dbReference type="Proteomes" id="UP000515204">
    <property type="component" value="Unplaced"/>
</dbReference>
<dbReference type="PROSITE" id="PS00018">
    <property type="entry name" value="EF_HAND_1"/>
    <property type="match status" value="2"/>
</dbReference>
<dbReference type="SUPFAM" id="SSF47473">
    <property type="entry name" value="EF-hand"/>
    <property type="match status" value="1"/>
</dbReference>
<dbReference type="GO" id="GO:0005509">
    <property type="term" value="F:calcium ion binding"/>
    <property type="evidence" value="ECO:0007669"/>
    <property type="project" value="InterPro"/>
</dbReference>
<evidence type="ECO:0000256" key="8">
    <source>
        <dbReference type="ARBA" id="ARBA00043224"/>
    </source>
</evidence>
<dbReference type="InterPro" id="IPR018247">
    <property type="entry name" value="EF_Hand_1_Ca_BS"/>
</dbReference>
<evidence type="ECO:0000313" key="11">
    <source>
        <dbReference type="RefSeq" id="XP_014472036.1"/>
    </source>
</evidence>
<dbReference type="InterPro" id="IPR052347">
    <property type="entry name" value="Isochorismatase_Nicotinamidase"/>
</dbReference>
<keyword evidence="4" id="KW-0378">Hydrolase</keyword>
<keyword evidence="10" id="KW-1185">Reference proteome</keyword>
<dbReference type="InterPro" id="IPR036380">
    <property type="entry name" value="Isochorismatase-like_sf"/>
</dbReference>